<reference evidence="8" key="1">
    <citation type="submission" date="2016-06" db="EMBL/GenBank/DDBJ databases">
        <title>Whole genome sequencing of Thermus brockianus strain GE-1.</title>
        <authorList>
            <person name="Schaefers C."/>
            <person name="Blank S."/>
            <person name="Wiebusch S."/>
            <person name="Elleuche S."/>
            <person name="Antranikian G."/>
        </authorList>
    </citation>
    <scope>NUCLEOTIDE SEQUENCE [LARGE SCALE GENOMIC DNA]</scope>
    <source>
        <strain evidence="8">GE-1</strain>
        <plasmid evidence="8">ptb1</plasmid>
    </source>
</reference>
<evidence type="ECO:0000256" key="4">
    <source>
        <dbReference type="ARBA" id="ARBA00022801"/>
    </source>
</evidence>
<keyword evidence="5" id="KW-0460">Magnesium</keyword>
<sequence>MIVDANFLLRLLTRHPEPMYQAARAFALEAERRGLALEVHPIHVAEVVYVLEGRLYGLSPREVARELLALLSARPFVPREEEALRGALEAYPESGLDFPDLFLAELARAEGKPVVSFDRKIRRTGVKLIVPKGQTWTDLGPKP</sequence>
<comment type="cofactor">
    <cofactor evidence="5">
        <name>Mg(2+)</name>
        <dbReference type="ChEBI" id="CHEBI:18420"/>
    </cofactor>
</comment>
<evidence type="ECO:0000256" key="2">
    <source>
        <dbReference type="ARBA" id="ARBA00022722"/>
    </source>
</evidence>
<organism evidence="7 8">
    <name type="scientific">Thermus brockianus</name>
    <dbReference type="NCBI Taxonomy" id="56956"/>
    <lineage>
        <taxon>Bacteria</taxon>
        <taxon>Thermotogati</taxon>
        <taxon>Deinococcota</taxon>
        <taxon>Deinococci</taxon>
        <taxon>Thermales</taxon>
        <taxon>Thermaceae</taxon>
        <taxon>Thermus</taxon>
    </lineage>
</organism>
<keyword evidence="5" id="KW-0800">Toxin</keyword>
<dbReference type="RefSeq" id="WP_071678119.1">
    <property type="nucleotide sequence ID" value="NZ_CP016313.1"/>
</dbReference>
<dbReference type="GO" id="GO:0004540">
    <property type="term" value="F:RNA nuclease activity"/>
    <property type="evidence" value="ECO:0007669"/>
    <property type="project" value="InterPro"/>
</dbReference>
<comment type="function">
    <text evidence="5">Toxic component of a toxin-antitoxin (TA) system. An RNase.</text>
</comment>
<dbReference type="GO" id="GO:0090729">
    <property type="term" value="F:toxin activity"/>
    <property type="evidence" value="ECO:0007669"/>
    <property type="project" value="UniProtKB-KW"/>
</dbReference>
<dbReference type="InterPro" id="IPR022907">
    <property type="entry name" value="VapC_family"/>
</dbReference>
<dbReference type="GO" id="GO:0000287">
    <property type="term" value="F:magnesium ion binding"/>
    <property type="evidence" value="ECO:0007669"/>
    <property type="project" value="UniProtKB-UniRule"/>
</dbReference>
<evidence type="ECO:0000313" key="7">
    <source>
        <dbReference type="EMBL" id="APD10432.1"/>
    </source>
</evidence>
<keyword evidence="2 5" id="KW-0540">Nuclease</keyword>
<feature type="binding site" evidence="5">
    <location>
        <position position="4"/>
    </location>
    <ligand>
        <name>Mg(2+)</name>
        <dbReference type="ChEBI" id="CHEBI:18420"/>
    </ligand>
</feature>
<evidence type="ECO:0000259" key="6">
    <source>
        <dbReference type="Pfam" id="PF01850"/>
    </source>
</evidence>
<accession>A0A1J0LW68</accession>
<comment type="similarity">
    <text evidence="5">Belongs to the PINc/VapC protein family.</text>
</comment>
<evidence type="ECO:0000256" key="1">
    <source>
        <dbReference type="ARBA" id="ARBA00022649"/>
    </source>
</evidence>
<dbReference type="EC" id="3.1.-.-" evidence="5"/>
<protein>
    <recommendedName>
        <fullName evidence="5">Ribonuclease VapC</fullName>
        <shortName evidence="5">RNase VapC</shortName>
        <ecNumber evidence="5">3.1.-.-</ecNumber>
    </recommendedName>
    <alternativeName>
        <fullName evidence="5">Toxin VapC</fullName>
    </alternativeName>
</protein>
<dbReference type="EMBL" id="CP016313">
    <property type="protein sequence ID" value="APD10432.1"/>
    <property type="molecule type" value="Genomic_DNA"/>
</dbReference>
<name>A0A1J0LW68_THEBO</name>
<keyword evidence="4 5" id="KW-0378">Hydrolase</keyword>
<dbReference type="Pfam" id="PF01850">
    <property type="entry name" value="PIN"/>
    <property type="match status" value="1"/>
</dbReference>
<dbReference type="KEGG" id="tbc:A0O31_02407"/>
<evidence type="ECO:0000256" key="3">
    <source>
        <dbReference type="ARBA" id="ARBA00022723"/>
    </source>
</evidence>
<feature type="domain" description="PIN" evidence="6">
    <location>
        <begin position="1"/>
        <end position="125"/>
    </location>
</feature>
<gene>
    <name evidence="7" type="primary">vapC_1</name>
    <name evidence="5" type="synonym">vapC</name>
    <name evidence="7" type="ORF">A0O31_02407</name>
</gene>
<keyword evidence="7" id="KW-0614">Plasmid</keyword>
<dbReference type="InterPro" id="IPR002716">
    <property type="entry name" value="PIN_dom"/>
</dbReference>
<evidence type="ECO:0000256" key="5">
    <source>
        <dbReference type="HAMAP-Rule" id="MF_00265"/>
    </source>
</evidence>
<dbReference type="InterPro" id="IPR029060">
    <property type="entry name" value="PIN-like_dom_sf"/>
</dbReference>
<evidence type="ECO:0000313" key="8">
    <source>
        <dbReference type="Proteomes" id="UP000182993"/>
    </source>
</evidence>
<geneLocation type="plasmid" evidence="8">
    <name>ptb1</name>
</geneLocation>
<dbReference type="GO" id="GO:0016787">
    <property type="term" value="F:hydrolase activity"/>
    <property type="evidence" value="ECO:0007669"/>
    <property type="project" value="UniProtKB-KW"/>
</dbReference>
<dbReference type="SUPFAM" id="SSF88723">
    <property type="entry name" value="PIN domain-like"/>
    <property type="match status" value="1"/>
</dbReference>
<dbReference type="HAMAP" id="MF_00265">
    <property type="entry name" value="VapC_Nob1"/>
    <property type="match status" value="1"/>
</dbReference>
<keyword evidence="1 5" id="KW-1277">Toxin-antitoxin system</keyword>
<dbReference type="Gene3D" id="3.40.50.1010">
    <property type="entry name" value="5'-nuclease"/>
    <property type="match status" value="1"/>
</dbReference>
<dbReference type="Proteomes" id="UP000182993">
    <property type="component" value="Plasmid pTB1"/>
</dbReference>
<keyword evidence="7" id="KW-0255">Endonuclease</keyword>
<dbReference type="GO" id="GO:0004519">
    <property type="term" value="F:endonuclease activity"/>
    <property type="evidence" value="ECO:0007669"/>
    <property type="project" value="UniProtKB-KW"/>
</dbReference>
<dbReference type="AlphaFoldDB" id="A0A1J0LW68"/>
<keyword evidence="3 5" id="KW-0479">Metal-binding</keyword>
<proteinExistence type="inferred from homology"/>
<feature type="binding site" evidence="5">
    <location>
        <position position="100"/>
    </location>
    <ligand>
        <name>Mg(2+)</name>
        <dbReference type="ChEBI" id="CHEBI:18420"/>
    </ligand>
</feature>